<evidence type="ECO:0000313" key="2">
    <source>
        <dbReference type="Proteomes" id="UP000717696"/>
    </source>
</evidence>
<protein>
    <submittedName>
        <fullName evidence="1">Uncharacterized protein</fullName>
    </submittedName>
</protein>
<comment type="caution">
    <text evidence="1">The sequence shown here is derived from an EMBL/GenBank/DDBJ whole genome shotgun (WGS) entry which is preliminary data.</text>
</comment>
<name>A0A9P9IDF9_9HYPO</name>
<proteinExistence type="predicted"/>
<dbReference type="Proteomes" id="UP000717696">
    <property type="component" value="Unassembled WGS sequence"/>
</dbReference>
<gene>
    <name evidence="1" type="ORF">B0J13DRAFT_653814</name>
</gene>
<accession>A0A9P9IDF9</accession>
<feature type="non-terminal residue" evidence="1">
    <location>
        <position position="1"/>
    </location>
</feature>
<sequence>TPFWQLADKDRHPIALSICIESRIHTLRSFYLLRHHKQPSWSFYLNPSRDVPWTSNDFWEFNENYMNITNLWLSYGRQLAQMKKLVLGMDAWHELENLEVFRLFGGIEIIQILLCDSLAPAEVLELQERIKFQLRNDDRFCSRVQLVDRAYKVRGEVK</sequence>
<keyword evidence="2" id="KW-1185">Reference proteome</keyword>
<reference evidence="1" key="1">
    <citation type="journal article" date="2021" name="Nat. Commun.">
        <title>Genetic determinants of endophytism in the Arabidopsis root mycobiome.</title>
        <authorList>
            <person name="Mesny F."/>
            <person name="Miyauchi S."/>
            <person name="Thiergart T."/>
            <person name="Pickel B."/>
            <person name="Atanasova L."/>
            <person name="Karlsson M."/>
            <person name="Huettel B."/>
            <person name="Barry K.W."/>
            <person name="Haridas S."/>
            <person name="Chen C."/>
            <person name="Bauer D."/>
            <person name="Andreopoulos W."/>
            <person name="Pangilinan J."/>
            <person name="LaButti K."/>
            <person name="Riley R."/>
            <person name="Lipzen A."/>
            <person name="Clum A."/>
            <person name="Drula E."/>
            <person name="Henrissat B."/>
            <person name="Kohler A."/>
            <person name="Grigoriev I.V."/>
            <person name="Martin F.M."/>
            <person name="Hacquard S."/>
        </authorList>
    </citation>
    <scope>NUCLEOTIDE SEQUENCE</scope>
    <source>
        <strain evidence="1">MPI-CAGE-AT-0021</strain>
    </source>
</reference>
<feature type="non-terminal residue" evidence="1">
    <location>
        <position position="158"/>
    </location>
</feature>
<dbReference type="EMBL" id="JAGMUU010000038">
    <property type="protein sequence ID" value="KAH7115430.1"/>
    <property type="molecule type" value="Genomic_DNA"/>
</dbReference>
<organism evidence="1 2">
    <name type="scientific">Dactylonectria estremocensis</name>
    <dbReference type="NCBI Taxonomy" id="1079267"/>
    <lineage>
        <taxon>Eukaryota</taxon>
        <taxon>Fungi</taxon>
        <taxon>Dikarya</taxon>
        <taxon>Ascomycota</taxon>
        <taxon>Pezizomycotina</taxon>
        <taxon>Sordariomycetes</taxon>
        <taxon>Hypocreomycetidae</taxon>
        <taxon>Hypocreales</taxon>
        <taxon>Nectriaceae</taxon>
        <taxon>Dactylonectria</taxon>
    </lineage>
</organism>
<dbReference type="AlphaFoldDB" id="A0A9P9IDF9"/>
<dbReference type="OrthoDB" id="2142759at2759"/>
<evidence type="ECO:0000313" key="1">
    <source>
        <dbReference type="EMBL" id="KAH7115430.1"/>
    </source>
</evidence>